<dbReference type="EMBL" id="OU963871">
    <property type="protein sequence ID" value="CAH0382738.1"/>
    <property type="molecule type" value="Genomic_DNA"/>
</dbReference>
<dbReference type="InterPro" id="IPR036851">
    <property type="entry name" value="Chloroperoxidase-like_sf"/>
</dbReference>
<dbReference type="PROSITE" id="PS51405">
    <property type="entry name" value="HEME_HALOPEROXIDASE"/>
    <property type="match status" value="1"/>
</dbReference>
<keyword evidence="3" id="KW-0349">Heme</keyword>
<feature type="chain" id="PRO_5040169523" description="Heme haloperoxidase family profile domain-containing protein" evidence="8">
    <location>
        <begin position="19"/>
        <end position="518"/>
    </location>
</feature>
<dbReference type="SUPFAM" id="SSF47571">
    <property type="entry name" value="Cloroperoxidase"/>
    <property type="match status" value="1"/>
</dbReference>
<dbReference type="PANTHER" id="PTHR33577">
    <property type="entry name" value="STERIGMATOCYSTIN BIOSYNTHESIS PEROXIDASE STCC-RELATED"/>
    <property type="match status" value="1"/>
</dbReference>
<evidence type="ECO:0000313" key="10">
    <source>
        <dbReference type="EMBL" id="CAH0382738.1"/>
    </source>
</evidence>
<name>A0A9P0EZR8_BEMTA</name>
<accession>A0A9P0EZR8</accession>
<dbReference type="Gene3D" id="1.10.489.10">
    <property type="entry name" value="Chloroperoxidase-like"/>
    <property type="match status" value="1"/>
</dbReference>
<evidence type="ECO:0000313" key="11">
    <source>
        <dbReference type="Proteomes" id="UP001152759"/>
    </source>
</evidence>
<evidence type="ECO:0000256" key="3">
    <source>
        <dbReference type="ARBA" id="ARBA00022617"/>
    </source>
</evidence>
<keyword evidence="2" id="KW-0575">Peroxidase</keyword>
<feature type="signal peptide" evidence="8">
    <location>
        <begin position="1"/>
        <end position="18"/>
    </location>
</feature>
<keyword evidence="6" id="KW-0408">Iron</keyword>
<keyword evidence="4" id="KW-0479">Metal-binding</keyword>
<dbReference type="Proteomes" id="UP001152759">
    <property type="component" value="Chromosome 10"/>
</dbReference>
<reference evidence="10" key="1">
    <citation type="submission" date="2021-12" db="EMBL/GenBank/DDBJ databases">
        <authorList>
            <person name="King R."/>
        </authorList>
    </citation>
    <scope>NUCLEOTIDE SEQUENCE</scope>
</reference>
<evidence type="ECO:0000256" key="6">
    <source>
        <dbReference type="ARBA" id="ARBA00023004"/>
    </source>
</evidence>
<keyword evidence="8" id="KW-0732">Signal</keyword>
<keyword evidence="5" id="KW-0560">Oxidoreductase</keyword>
<sequence>MISLTILLVLAAADQLAGHQISTEENSQVLHRLLRQAADSRAKRQSPYIPFDKDMQRVQTDGPHKFVAPGPGDQRGPCPGLNALANHNYIPHNGIATVDQFIAGTYSVFGMGVDLAVLLAIYGAACCGNLVSWSIGGAPRGLSALGLLGQSQGLSHSHNKYEGDNSPTRGDLYLYKNADDLQINQFQQLIDLANATNANYDLSKLTPFRAQRIADSIATNPYYFYAPFISAVAGPASYTFIYRFMANRTAEHPEGILNRRVLMSFYAVSGTSGNFTYRRGWERIPDNWYRRAIGDEYTIPFYLADVAAAASQYPQFLSAGGNTGRVNTFTGIDVGNLTNGLYNLQTLLEGDNLLCYLFQTLEVAALDVAKRVVGFVVAPVRALIRRVVGYGTEGRTCPQLDGLYPSLLSSLPGYSQLRPDGSYPPRSQVVGGKGLENVTRSAVPVKYEPPSQGLERTTSQLWEFIQGSTKGAAKADGSWRDSFDEQRRKMPNNAKTLQLKRSRCQELKRIRNNLLRIA</sequence>
<organism evidence="10 11">
    <name type="scientific">Bemisia tabaci</name>
    <name type="common">Sweetpotato whitefly</name>
    <name type="synonym">Aleurodes tabaci</name>
    <dbReference type="NCBI Taxonomy" id="7038"/>
    <lineage>
        <taxon>Eukaryota</taxon>
        <taxon>Metazoa</taxon>
        <taxon>Ecdysozoa</taxon>
        <taxon>Arthropoda</taxon>
        <taxon>Hexapoda</taxon>
        <taxon>Insecta</taxon>
        <taxon>Pterygota</taxon>
        <taxon>Neoptera</taxon>
        <taxon>Paraneoptera</taxon>
        <taxon>Hemiptera</taxon>
        <taxon>Sternorrhyncha</taxon>
        <taxon>Aleyrodoidea</taxon>
        <taxon>Aleyrodidae</taxon>
        <taxon>Aleyrodinae</taxon>
        <taxon>Bemisia</taxon>
    </lineage>
</organism>
<evidence type="ECO:0000256" key="7">
    <source>
        <dbReference type="ARBA" id="ARBA00025795"/>
    </source>
</evidence>
<comment type="cofactor">
    <cofactor evidence="1">
        <name>heme b</name>
        <dbReference type="ChEBI" id="CHEBI:60344"/>
    </cofactor>
</comment>
<comment type="similarity">
    <text evidence="7">Belongs to the chloroperoxidase family.</text>
</comment>
<gene>
    <name evidence="10" type="ORF">BEMITA_LOCUS2242</name>
</gene>
<dbReference type="InterPro" id="IPR000028">
    <property type="entry name" value="Chloroperoxidase"/>
</dbReference>
<evidence type="ECO:0000256" key="5">
    <source>
        <dbReference type="ARBA" id="ARBA00023002"/>
    </source>
</evidence>
<dbReference type="GO" id="GO:0004601">
    <property type="term" value="F:peroxidase activity"/>
    <property type="evidence" value="ECO:0007669"/>
    <property type="project" value="UniProtKB-KW"/>
</dbReference>
<keyword evidence="11" id="KW-1185">Reference proteome</keyword>
<evidence type="ECO:0000256" key="8">
    <source>
        <dbReference type="SAM" id="SignalP"/>
    </source>
</evidence>
<dbReference type="PANTHER" id="PTHR33577:SF1">
    <property type="entry name" value="HEME HALOPEROXIDASE FAMILY PROFILE DOMAIN-CONTAINING PROTEIN"/>
    <property type="match status" value="1"/>
</dbReference>
<evidence type="ECO:0000256" key="1">
    <source>
        <dbReference type="ARBA" id="ARBA00001970"/>
    </source>
</evidence>
<dbReference type="AlphaFoldDB" id="A0A9P0EZR8"/>
<protein>
    <recommendedName>
        <fullName evidence="9">Heme haloperoxidase family profile domain-containing protein</fullName>
    </recommendedName>
</protein>
<proteinExistence type="inferred from homology"/>
<dbReference type="Pfam" id="PF01328">
    <property type="entry name" value="Peroxidase_2"/>
    <property type="match status" value="1"/>
</dbReference>
<feature type="domain" description="Heme haloperoxidase family profile" evidence="9">
    <location>
        <begin position="62"/>
        <end position="308"/>
    </location>
</feature>
<evidence type="ECO:0000259" key="9">
    <source>
        <dbReference type="PROSITE" id="PS51405"/>
    </source>
</evidence>
<dbReference type="GO" id="GO:0046872">
    <property type="term" value="F:metal ion binding"/>
    <property type="evidence" value="ECO:0007669"/>
    <property type="project" value="UniProtKB-KW"/>
</dbReference>
<evidence type="ECO:0000256" key="4">
    <source>
        <dbReference type="ARBA" id="ARBA00022723"/>
    </source>
</evidence>
<evidence type="ECO:0000256" key="2">
    <source>
        <dbReference type="ARBA" id="ARBA00022559"/>
    </source>
</evidence>